<name>A0A9P7ABV6_9AGAM</name>
<evidence type="ECO:0000313" key="2">
    <source>
        <dbReference type="Proteomes" id="UP000719766"/>
    </source>
</evidence>
<dbReference type="AlphaFoldDB" id="A0A9P7ABV6"/>
<dbReference type="RefSeq" id="XP_041152686.1">
    <property type="nucleotide sequence ID" value="XM_041300935.1"/>
</dbReference>
<dbReference type="EMBL" id="JABBWE010000116">
    <property type="protein sequence ID" value="KAG1785201.1"/>
    <property type="molecule type" value="Genomic_DNA"/>
</dbReference>
<comment type="caution">
    <text evidence="1">The sequence shown here is derived from an EMBL/GenBank/DDBJ whole genome shotgun (WGS) entry which is preliminary data.</text>
</comment>
<gene>
    <name evidence="1" type="ORF">HD556DRAFT_1314462</name>
</gene>
<dbReference type="GeneID" id="64594699"/>
<dbReference type="Proteomes" id="UP000719766">
    <property type="component" value="Unassembled WGS sequence"/>
</dbReference>
<keyword evidence="2" id="KW-1185">Reference proteome</keyword>
<proteinExistence type="predicted"/>
<sequence>MGLDNEYLEPGYSKPNDSDSDIITTLDSSESLVSPIVDTFPLATRDSEKPSIRHFPMQNPAGGTYGRRITFTLINVEFTSWRVTTLLSKSAFLPPFLSIPEMPPKNPRGAKAGAILSGISRAGPGEADIGSMVPQDASNLSRNHGELLQCLSATSSNMLGIYCHMCCDAIQPGFQHQCINCHALICEHVQQEGIPVPYLCKDWKQEGFSFAVRVFWLWEAKKVKMEWPMCLVNLNVESLEEGYLVTTTKVELINHYKSQTSNVHGADILFLFIHTLPITQAVHTSEPKNLADGIELIHKAIKAGCPPNSFVMIDNDLNEIAEGSTLISDVVAKSLGEEFMECMGAASSAASGDTIVNITATGKKPWCDLTAKARGGRRALLLVGSHPSIRLRHNFESLVSLVENDKFDFVLGFGGSGTSASQISHTCPRQIECRQIGKDAPALRAFGYEFKTYHCACQPQVDLPTFTAFMTLHC</sequence>
<protein>
    <submittedName>
        <fullName evidence="1">Uncharacterized protein</fullName>
    </submittedName>
</protein>
<accession>A0A9P7ABV6</accession>
<dbReference type="OrthoDB" id="2633096at2759"/>
<evidence type="ECO:0000313" key="1">
    <source>
        <dbReference type="EMBL" id="KAG1785201.1"/>
    </source>
</evidence>
<organism evidence="1 2">
    <name type="scientific">Suillus plorans</name>
    <dbReference type="NCBI Taxonomy" id="116603"/>
    <lineage>
        <taxon>Eukaryota</taxon>
        <taxon>Fungi</taxon>
        <taxon>Dikarya</taxon>
        <taxon>Basidiomycota</taxon>
        <taxon>Agaricomycotina</taxon>
        <taxon>Agaricomycetes</taxon>
        <taxon>Agaricomycetidae</taxon>
        <taxon>Boletales</taxon>
        <taxon>Suillineae</taxon>
        <taxon>Suillaceae</taxon>
        <taxon>Suillus</taxon>
    </lineage>
</organism>
<reference evidence="1" key="1">
    <citation type="journal article" date="2020" name="New Phytol.">
        <title>Comparative genomics reveals dynamic genome evolution in host specialist ectomycorrhizal fungi.</title>
        <authorList>
            <person name="Lofgren L.A."/>
            <person name="Nguyen N.H."/>
            <person name="Vilgalys R."/>
            <person name="Ruytinx J."/>
            <person name="Liao H.L."/>
            <person name="Branco S."/>
            <person name="Kuo A."/>
            <person name="LaButti K."/>
            <person name="Lipzen A."/>
            <person name="Andreopoulos W."/>
            <person name="Pangilinan J."/>
            <person name="Riley R."/>
            <person name="Hundley H."/>
            <person name="Na H."/>
            <person name="Barry K."/>
            <person name="Grigoriev I.V."/>
            <person name="Stajich J.E."/>
            <person name="Kennedy P.G."/>
        </authorList>
    </citation>
    <scope>NUCLEOTIDE SEQUENCE</scope>
    <source>
        <strain evidence="1">S12</strain>
    </source>
</reference>